<comment type="caution">
    <text evidence="16">The sequence shown here is derived from an EMBL/GenBank/DDBJ whole genome shotgun (WGS) entry which is preliminary data.</text>
</comment>
<dbReference type="Pfam" id="PF00356">
    <property type="entry name" value="LacI"/>
    <property type="match status" value="1"/>
</dbReference>
<dbReference type="PROSITE" id="PS00572">
    <property type="entry name" value="GLYCOSYL_HYDROL_F1_1"/>
    <property type="match status" value="1"/>
</dbReference>
<dbReference type="Proteomes" id="UP001499930">
    <property type="component" value="Unassembled WGS sequence"/>
</dbReference>
<dbReference type="PROSITE" id="PS50932">
    <property type="entry name" value="HTH_LACI_2"/>
    <property type="match status" value="1"/>
</dbReference>
<accession>A0ABN3XW67</accession>
<dbReference type="Pfam" id="PF00232">
    <property type="entry name" value="Glyco_hydro_1"/>
    <property type="match status" value="1"/>
</dbReference>
<keyword evidence="11" id="KW-0624">Polysaccharide degradation</keyword>
<evidence type="ECO:0000256" key="3">
    <source>
        <dbReference type="ARBA" id="ARBA00012744"/>
    </source>
</evidence>
<feature type="active site" description="Nucleophile" evidence="12">
    <location>
        <position position="376"/>
    </location>
</feature>
<evidence type="ECO:0000256" key="7">
    <source>
        <dbReference type="ARBA" id="ARBA00023125"/>
    </source>
</evidence>
<organism evidence="16 17">
    <name type="scientific">Streptosporangium longisporum</name>
    <dbReference type="NCBI Taxonomy" id="46187"/>
    <lineage>
        <taxon>Bacteria</taxon>
        <taxon>Bacillati</taxon>
        <taxon>Actinomycetota</taxon>
        <taxon>Actinomycetes</taxon>
        <taxon>Streptosporangiales</taxon>
        <taxon>Streptosporangiaceae</taxon>
        <taxon>Streptosporangium</taxon>
    </lineage>
</organism>
<keyword evidence="8" id="KW-0804">Transcription</keyword>
<keyword evidence="4 13" id="KW-0378">Hydrolase</keyword>
<dbReference type="InterPro" id="IPR000843">
    <property type="entry name" value="HTH_LacI"/>
</dbReference>
<evidence type="ECO:0000256" key="8">
    <source>
        <dbReference type="ARBA" id="ARBA00023163"/>
    </source>
</evidence>
<dbReference type="InterPro" id="IPR017853">
    <property type="entry name" value="GH"/>
</dbReference>
<dbReference type="InterPro" id="IPR033132">
    <property type="entry name" value="GH_1_N_CS"/>
</dbReference>
<dbReference type="PRINTS" id="PR00131">
    <property type="entry name" value="GLHYDRLASE1"/>
</dbReference>
<evidence type="ECO:0000256" key="12">
    <source>
        <dbReference type="PROSITE-ProRule" id="PRU10055"/>
    </source>
</evidence>
<dbReference type="InterPro" id="IPR017736">
    <property type="entry name" value="Glyco_hydro_1_beta-glucosidase"/>
</dbReference>
<dbReference type="InterPro" id="IPR028082">
    <property type="entry name" value="Peripla_BP_I"/>
</dbReference>
<dbReference type="InterPro" id="IPR046335">
    <property type="entry name" value="LacI/GalR-like_sensor"/>
</dbReference>
<evidence type="ECO:0000256" key="9">
    <source>
        <dbReference type="ARBA" id="ARBA00023277"/>
    </source>
</evidence>
<evidence type="ECO:0000256" key="10">
    <source>
        <dbReference type="ARBA" id="ARBA00023295"/>
    </source>
</evidence>
<dbReference type="CDD" id="cd01392">
    <property type="entry name" value="HTH_LacI"/>
    <property type="match status" value="1"/>
</dbReference>
<evidence type="ECO:0000256" key="11">
    <source>
        <dbReference type="ARBA" id="ARBA00023326"/>
    </source>
</evidence>
<dbReference type="NCBIfam" id="TIGR03356">
    <property type="entry name" value="BGL"/>
    <property type="match status" value="1"/>
</dbReference>
<protein>
    <recommendedName>
        <fullName evidence="3 13">Beta-glucosidase</fullName>
        <ecNumber evidence="3 13">3.2.1.21</ecNumber>
    </recommendedName>
</protein>
<evidence type="ECO:0000259" key="15">
    <source>
        <dbReference type="PROSITE" id="PS50943"/>
    </source>
</evidence>
<dbReference type="PANTHER" id="PTHR10353:SF36">
    <property type="entry name" value="LP05116P"/>
    <property type="match status" value="1"/>
</dbReference>
<dbReference type="Gene3D" id="1.10.260.40">
    <property type="entry name" value="lambda repressor-like DNA-binding domains"/>
    <property type="match status" value="1"/>
</dbReference>
<keyword evidence="7" id="KW-0238">DNA-binding</keyword>
<sequence length="803" mass="86023">MTATTVSSRGETLAFPPGFVWGAATAAYQIEGGVREGGRGPSVWDTFSHTPGRTADGHTGDVACDHYRRHADDVRLMAELGLRAYRFSVAWPRIQPDGSGPVNAAGLDFYERLVDELLAADITPYATLYHWDLPQALEDRGGWTDRDTAYRFADYARAVHDRLGDRVGTWMTVNEPWVAAVLGYGIGVHAPGRASAAEAFRASHHLLLAHGLSARVLREGGAREIALTLNLAPVLTPGRLNDPELTLSEQDAEAVDRVDCLINRQFLDPTLRGEYPAPVLAIMDRHGGLGHIRDGDLKTINQPVDLLGINYYTPCVVRSEPGEPANAAYPGTEDILFSGAHAPTTAMGWAIVPTGLTQVLTRLSRDYPEVGLLVTENGAAFDDVVTGDRVHDTDRTAFFEGHLRAAHAAIEAGADLRGFLVWSLLDNFEWAEGYHKRFGIVHVDFETQRRLPKDSALWYREVIRHNGLHRERARRPTLEAVAARAGVSRSTVSRVINGEGTVSDEFRAIVMNAVNELGYVPNSAARSLVTRRTDSIALVVSDPPTVAGADDPAFSAVLRSVTRELEEAGKRVTLMLADSADGRLRVERYAASGYVDGVVLVSSHGADPLPPALARTGVPVVLLGRPGAAAHVPYADVDDAGGAAAAVAHLLARGRRRIAAISGPPDSTASQARLGGYREGLRDTGHRSIIAIGDLTLASGADAMHQLLRDDPALDAVFVAGDPMAIGALRVLIRSGRRVPEDVAIVGFGDIPAASHTVPALTTVCTPGVEQARTAARLLLRHLDGGPASSVILPTELVIREST</sequence>
<reference evidence="16 17" key="1">
    <citation type="journal article" date="2019" name="Int. J. Syst. Evol. Microbiol.">
        <title>The Global Catalogue of Microorganisms (GCM) 10K type strain sequencing project: providing services to taxonomists for standard genome sequencing and annotation.</title>
        <authorList>
            <consortium name="The Broad Institute Genomics Platform"/>
            <consortium name="The Broad Institute Genome Sequencing Center for Infectious Disease"/>
            <person name="Wu L."/>
            <person name="Ma J."/>
        </authorList>
    </citation>
    <scope>NUCLEOTIDE SEQUENCE [LARGE SCALE GENOMIC DNA]</scope>
    <source>
        <strain evidence="16 17">JCM 3106</strain>
    </source>
</reference>
<dbReference type="SUPFAM" id="SSF53822">
    <property type="entry name" value="Periplasmic binding protein-like I"/>
    <property type="match status" value="1"/>
</dbReference>
<dbReference type="Gene3D" id="3.40.50.2300">
    <property type="match status" value="2"/>
</dbReference>
<dbReference type="InterPro" id="IPR001387">
    <property type="entry name" value="Cro/C1-type_HTH"/>
</dbReference>
<dbReference type="EC" id="3.2.1.21" evidence="3 13"/>
<dbReference type="PROSITE" id="PS00653">
    <property type="entry name" value="GLYCOSYL_HYDROL_F1_2"/>
    <property type="match status" value="1"/>
</dbReference>
<evidence type="ECO:0000256" key="13">
    <source>
        <dbReference type="RuleBase" id="RU361175"/>
    </source>
</evidence>
<keyword evidence="5" id="KW-0136">Cellulose degradation</keyword>
<keyword evidence="9" id="KW-0119">Carbohydrate metabolism</keyword>
<feature type="domain" description="HTH cro/C1-type" evidence="15">
    <location>
        <begin position="477"/>
        <end position="503"/>
    </location>
</feature>
<gene>
    <name evidence="16" type="ORF">GCM10017559_20240</name>
</gene>
<keyword evidence="10 13" id="KW-0326">Glycosidase</keyword>
<comment type="similarity">
    <text evidence="2 13">Belongs to the glycosyl hydrolase 1 family.</text>
</comment>
<dbReference type="SUPFAM" id="SSF47413">
    <property type="entry name" value="lambda repressor-like DNA-binding domains"/>
    <property type="match status" value="1"/>
</dbReference>
<proteinExistence type="inferred from homology"/>
<name>A0ABN3XW67_9ACTN</name>
<dbReference type="PANTHER" id="PTHR10353">
    <property type="entry name" value="GLYCOSYL HYDROLASE"/>
    <property type="match status" value="1"/>
</dbReference>
<dbReference type="PROSITE" id="PS50943">
    <property type="entry name" value="HTH_CROC1"/>
    <property type="match status" value="1"/>
</dbReference>
<dbReference type="InterPro" id="IPR001360">
    <property type="entry name" value="Glyco_hydro_1"/>
</dbReference>
<dbReference type="CDD" id="cd06267">
    <property type="entry name" value="PBP1_LacI_sugar_binding-like"/>
    <property type="match status" value="1"/>
</dbReference>
<evidence type="ECO:0000256" key="1">
    <source>
        <dbReference type="ARBA" id="ARBA00000448"/>
    </source>
</evidence>
<dbReference type="Gene3D" id="3.20.20.80">
    <property type="entry name" value="Glycosidases"/>
    <property type="match status" value="1"/>
</dbReference>
<dbReference type="SMART" id="SM00354">
    <property type="entry name" value="HTH_LACI"/>
    <property type="match status" value="1"/>
</dbReference>
<dbReference type="InterPro" id="IPR018120">
    <property type="entry name" value="Glyco_hydro_1_AS"/>
</dbReference>
<keyword evidence="6" id="KW-0805">Transcription regulation</keyword>
<evidence type="ECO:0000313" key="17">
    <source>
        <dbReference type="Proteomes" id="UP001499930"/>
    </source>
</evidence>
<keyword evidence="17" id="KW-1185">Reference proteome</keyword>
<evidence type="ECO:0000259" key="14">
    <source>
        <dbReference type="PROSITE" id="PS50932"/>
    </source>
</evidence>
<evidence type="ECO:0000256" key="4">
    <source>
        <dbReference type="ARBA" id="ARBA00022801"/>
    </source>
</evidence>
<evidence type="ECO:0000256" key="2">
    <source>
        <dbReference type="ARBA" id="ARBA00010838"/>
    </source>
</evidence>
<evidence type="ECO:0000313" key="16">
    <source>
        <dbReference type="EMBL" id="GAA2999419.1"/>
    </source>
</evidence>
<dbReference type="Pfam" id="PF13377">
    <property type="entry name" value="Peripla_BP_3"/>
    <property type="match status" value="1"/>
</dbReference>
<dbReference type="EMBL" id="BAAAWD010000006">
    <property type="protein sequence ID" value="GAA2999419.1"/>
    <property type="molecule type" value="Genomic_DNA"/>
</dbReference>
<evidence type="ECO:0000256" key="5">
    <source>
        <dbReference type="ARBA" id="ARBA00023001"/>
    </source>
</evidence>
<dbReference type="SUPFAM" id="SSF51445">
    <property type="entry name" value="(Trans)glycosidases"/>
    <property type="match status" value="1"/>
</dbReference>
<comment type="catalytic activity">
    <reaction evidence="1 13">
        <text>Hydrolysis of terminal, non-reducing beta-D-glucosyl residues with release of beta-D-glucose.</text>
        <dbReference type="EC" id="3.2.1.21"/>
    </reaction>
</comment>
<evidence type="ECO:0000256" key="6">
    <source>
        <dbReference type="ARBA" id="ARBA00023015"/>
    </source>
</evidence>
<feature type="domain" description="HTH lacI-type" evidence="14">
    <location>
        <begin position="476"/>
        <end position="530"/>
    </location>
</feature>
<dbReference type="InterPro" id="IPR010982">
    <property type="entry name" value="Lambda_DNA-bd_dom_sf"/>
</dbReference>